<name>A0A1G7VLX9_9HYPH</name>
<feature type="chain" id="PRO_5011678211" evidence="1">
    <location>
        <begin position="21"/>
        <end position="162"/>
    </location>
</feature>
<keyword evidence="1" id="KW-0732">Signal</keyword>
<accession>A0A1G7VLX9</accession>
<feature type="signal peptide" evidence="1">
    <location>
        <begin position="1"/>
        <end position="20"/>
    </location>
</feature>
<evidence type="ECO:0000313" key="2">
    <source>
        <dbReference type="EMBL" id="SDG59900.1"/>
    </source>
</evidence>
<dbReference type="EMBL" id="FNCS01000004">
    <property type="protein sequence ID" value="SDG59900.1"/>
    <property type="molecule type" value="Genomic_DNA"/>
</dbReference>
<dbReference type="Proteomes" id="UP000199495">
    <property type="component" value="Unassembled WGS sequence"/>
</dbReference>
<sequence>MIRLLACTLLLPLLALPALGNDWTRYVNPRFGSAVDVPANYLADGTPSVPGEGKVFRADHGRAKITTWGGPTQNADFMAEIARRIGADEGDGWSITYRSETPDWASWTGTRGGHVFYAKAILTCGGSQTANVRLDYPAMDVPAFDPIVNRLGMSLGQDGACF</sequence>
<reference evidence="2 3" key="1">
    <citation type="submission" date="2016-10" db="EMBL/GenBank/DDBJ databases">
        <authorList>
            <person name="de Groot N.N."/>
        </authorList>
    </citation>
    <scope>NUCLEOTIDE SEQUENCE [LARGE SCALE GENOMIC DNA]</scope>
    <source>
        <strain evidence="2 3">CGMCC 1.10267</strain>
    </source>
</reference>
<evidence type="ECO:0000313" key="3">
    <source>
        <dbReference type="Proteomes" id="UP000199495"/>
    </source>
</evidence>
<protein>
    <submittedName>
        <fullName evidence="2">Uncharacterized protein</fullName>
    </submittedName>
</protein>
<evidence type="ECO:0000256" key="1">
    <source>
        <dbReference type="SAM" id="SignalP"/>
    </source>
</evidence>
<dbReference type="OrthoDB" id="996425at2"/>
<dbReference type="RefSeq" id="WP_090595326.1">
    <property type="nucleotide sequence ID" value="NZ_FNCS01000004.1"/>
</dbReference>
<gene>
    <name evidence="2" type="ORF">SAMN04487974_104176</name>
</gene>
<organism evidence="2 3">
    <name type="scientific">Pelagibacterium luteolum</name>
    <dbReference type="NCBI Taxonomy" id="440168"/>
    <lineage>
        <taxon>Bacteria</taxon>
        <taxon>Pseudomonadati</taxon>
        <taxon>Pseudomonadota</taxon>
        <taxon>Alphaproteobacteria</taxon>
        <taxon>Hyphomicrobiales</taxon>
        <taxon>Devosiaceae</taxon>
        <taxon>Pelagibacterium</taxon>
    </lineage>
</organism>
<proteinExistence type="predicted"/>
<dbReference type="STRING" id="440168.SAMN04487974_104176"/>
<keyword evidence="3" id="KW-1185">Reference proteome</keyword>
<dbReference type="AlphaFoldDB" id="A0A1G7VLX9"/>